<evidence type="ECO:0000313" key="1">
    <source>
        <dbReference type="EMBL" id="QGY40212.1"/>
    </source>
</evidence>
<protein>
    <submittedName>
        <fullName evidence="1">Uncharacterized protein</fullName>
    </submittedName>
</protein>
<sequence length="104" mass="11883">MMRRKVLEKIRKLHTFNAALKDVARGTDPLDMPHHLEDAAYLLQAECLDLSEHLTHYIGSRIYRQDSRDGHPNSKGSRIIADHLAGRVRAMLSDCGGRNLYPLY</sequence>
<keyword evidence="2" id="KW-1185">Reference proteome</keyword>
<dbReference type="EMBL" id="CP046400">
    <property type="protein sequence ID" value="QGY40212.1"/>
    <property type="molecule type" value="Genomic_DNA"/>
</dbReference>
<proteinExistence type="predicted"/>
<gene>
    <name evidence="1" type="ORF">GM415_08750</name>
</gene>
<dbReference type="KEGG" id="psel:GM415_08750"/>
<dbReference type="AlphaFoldDB" id="A0A6I6JIS1"/>
<dbReference type="RefSeq" id="WP_158947435.1">
    <property type="nucleotide sequence ID" value="NZ_CP046400.1"/>
</dbReference>
<name>A0A6I6JIS1_9BACT</name>
<dbReference type="Proteomes" id="UP000428328">
    <property type="component" value="Chromosome"/>
</dbReference>
<accession>A0A6I6JIS1</accession>
<evidence type="ECO:0000313" key="2">
    <source>
        <dbReference type="Proteomes" id="UP000428328"/>
    </source>
</evidence>
<reference evidence="1 2" key="1">
    <citation type="submission" date="2019-11" db="EMBL/GenBank/DDBJ databases">
        <authorList>
            <person name="Zheng R.K."/>
            <person name="Sun C.M."/>
        </authorList>
    </citation>
    <scope>NUCLEOTIDE SEQUENCE [LARGE SCALE GENOMIC DNA]</scope>
    <source>
        <strain evidence="1 2">SRB007</strain>
    </source>
</reference>
<organism evidence="1 2">
    <name type="scientific">Pseudodesulfovibrio cashew</name>
    <dbReference type="NCBI Taxonomy" id="2678688"/>
    <lineage>
        <taxon>Bacteria</taxon>
        <taxon>Pseudomonadati</taxon>
        <taxon>Thermodesulfobacteriota</taxon>
        <taxon>Desulfovibrionia</taxon>
        <taxon>Desulfovibrionales</taxon>
        <taxon>Desulfovibrionaceae</taxon>
    </lineage>
</organism>